<dbReference type="Proteomes" id="UP001498476">
    <property type="component" value="Unassembled WGS sequence"/>
</dbReference>
<keyword evidence="2" id="KW-1185">Reference proteome</keyword>
<evidence type="ECO:0000313" key="2">
    <source>
        <dbReference type="Proteomes" id="UP001498476"/>
    </source>
</evidence>
<reference evidence="1 2" key="1">
    <citation type="journal article" date="2025" name="Microbiol. Resour. Announc.">
        <title>Draft genome sequences for Neonectria magnoliae and Neonectria punicea, canker pathogens of Liriodendron tulipifera and Acer saccharum in West Virginia.</title>
        <authorList>
            <person name="Petronek H.M."/>
            <person name="Kasson M.T."/>
            <person name="Metheny A.M."/>
            <person name="Stauder C.M."/>
            <person name="Lovett B."/>
            <person name="Lynch S.C."/>
            <person name="Garnas J.R."/>
            <person name="Kasson L.R."/>
            <person name="Stajich J.E."/>
        </authorList>
    </citation>
    <scope>NUCLEOTIDE SEQUENCE [LARGE SCALE GENOMIC DNA]</scope>
    <source>
        <strain evidence="1 2">NRRL 64653</strain>
    </source>
</reference>
<name>A0ABR1HH66_9HYPO</name>
<protein>
    <submittedName>
        <fullName evidence="1">Uncharacterized protein</fullName>
    </submittedName>
</protein>
<dbReference type="EMBL" id="JAZAVJ010000031">
    <property type="protein sequence ID" value="KAK7420245.1"/>
    <property type="molecule type" value="Genomic_DNA"/>
</dbReference>
<proteinExistence type="predicted"/>
<gene>
    <name evidence="1" type="ORF">QQX98_002900</name>
</gene>
<sequence length="334" mass="37486">MAPVSLSSVSSILTGFQITEQALSRGGVSDLPTLVSHHDSFTAWHYYTAPTKPPYLTVDNLTRANRAAESLMNGLNFFMQKHAQEIKDLFTGKGNVDLLDSMASKQSSETRCFIEISKAIRSFKREFKEKRAGHKSSDLTEWQLKKALLTLRLYHETDRFIILKDPDEPDMVKRSAALPKIGVRIVGLAEEILNLAEASKGGSDKLFMPSPPTSSPLLVVAHSGLTQASRRRAVSLLKRPQLVGTWDSLLSARLAEAIMEREETAVYEDWLRRATDGNLLPDMEERDEDVPVQPVHRIISMTVCLTGRRKATISLKTWQEWMQGKPGQQNAIQW</sequence>
<organism evidence="1 2">
    <name type="scientific">Neonectria punicea</name>
    <dbReference type="NCBI Taxonomy" id="979145"/>
    <lineage>
        <taxon>Eukaryota</taxon>
        <taxon>Fungi</taxon>
        <taxon>Dikarya</taxon>
        <taxon>Ascomycota</taxon>
        <taxon>Pezizomycotina</taxon>
        <taxon>Sordariomycetes</taxon>
        <taxon>Hypocreomycetidae</taxon>
        <taxon>Hypocreales</taxon>
        <taxon>Nectriaceae</taxon>
        <taxon>Neonectria</taxon>
    </lineage>
</organism>
<evidence type="ECO:0000313" key="1">
    <source>
        <dbReference type="EMBL" id="KAK7420245.1"/>
    </source>
</evidence>
<accession>A0ABR1HH66</accession>
<comment type="caution">
    <text evidence="1">The sequence shown here is derived from an EMBL/GenBank/DDBJ whole genome shotgun (WGS) entry which is preliminary data.</text>
</comment>